<evidence type="ECO:0000313" key="4">
    <source>
        <dbReference type="Proteomes" id="UP000463224"/>
    </source>
</evidence>
<evidence type="ECO:0000259" key="2">
    <source>
        <dbReference type="Pfam" id="PF02589"/>
    </source>
</evidence>
<dbReference type="InterPro" id="IPR003741">
    <property type="entry name" value="LUD_dom"/>
</dbReference>
<keyword evidence="4" id="KW-1185">Reference proteome</keyword>
<dbReference type="SUPFAM" id="SSF100950">
    <property type="entry name" value="NagB/RpiA/CoA transferase-like"/>
    <property type="match status" value="1"/>
</dbReference>
<protein>
    <submittedName>
        <fullName evidence="3">Lactate utilization protein</fullName>
    </submittedName>
</protein>
<name>A0A844QK27_9HYPH</name>
<comment type="caution">
    <text evidence="3">The sequence shown here is derived from an EMBL/GenBank/DDBJ whole genome shotgun (WGS) entry which is preliminary data.</text>
</comment>
<feature type="region of interest" description="Disordered" evidence="1">
    <location>
        <begin position="1"/>
        <end position="24"/>
    </location>
</feature>
<evidence type="ECO:0000313" key="3">
    <source>
        <dbReference type="EMBL" id="MVA99607.1"/>
    </source>
</evidence>
<evidence type="ECO:0000256" key="1">
    <source>
        <dbReference type="SAM" id="MobiDB-lite"/>
    </source>
</evidence>
<dbReference type="EMBL" id="WPHG01000006">
    <property type="protein sequence ID" value="MVA99607.1"/>
    <property type="molecule type" value="Genomic_DNA"/>
</dbReference>
<dbReference type="RefSeq" id="WP_156714947.1">
    <property type="nucleotide sequence ID" value="NZ_WPHG01000006.1"/>
</dbReference>
<dbReference type="PANTHER" id="PTHR43682">
    <property type="entry name" value="LACTATE UTILIZATION PROTEIN C"/>
    <property type="match status" value="1"/>
</dbReference>
<organism evidence="3 4">
    <name type="scientific">Nitratireductor arenosus</name>
    <dbReference type="NCBI Taxonomy" id="2682096"/>
    <lineage>
        <taxon>Bacteria</taxon>
        <taxon>Pseudomonadati</taxon>
        <taxon>Pseudomonadota</taxon>
        <taxon>Alphaproteobacteria</taxon>
        <taxon>Hyphomicrobiales</taxon>
        <taxon>Phyllobacteriaceae</taxon>
        <taxon>Nitratireductor</taxon>
    </lineage>
</organism>
<gene>
    <name evidence="3" type="ORF">GN330_20355</name>
</gene>
<dbReference type="Pfam" id="PF02589">
    <property type="entry name" value="LUD_dom"/>
    <property type="match status" value="1"/>
</dbReference>
<feature type="domain" description="LUD" evidence="2">
    <location>
        <begin position="124"/>
        <end position="222"/>
    </location>
</feature>
<accession>A0A844QK27</accession>
<dbReference type="PANTHER" id="PTHR43682:SF1">
    <property type="entry name" value="LACTATE UTILIZATION PROTEIN C"/>
    <property type="match status" value="1"/>
</dbReference>
<reference evidence="3 4" key="1">
    <citation type="submission" date="2019-12" db="EMBL/GenBank/DDBJ databases">
        <title>Nitratireductor arenosus sp. nov., Isolated from sea sand, Jeju island, South Korea.</title>
        <authorList>
            <person name="Kim W."/>
        </authorList>
    </citation>
    <scope>NUCLEOTIDE SEQUENCE [LARGE SCALE GENOMIC DNA]</scope>
    <source>
        <strain evidence="3 4">CAU 1489</strain>
    </source>
</reference>
<dbReference type="InterPro" id="IPR037171">
    <property type="entry name" value="NagB/RpiA_transferase-like"/>
</dbReference>
<proteinExistence type="predicted"/>
<dbReference type="Gene3D" id="3.40.50.10420">
    <property type="entry name" value="NagB/RpiA/CoA transferase-like"/>
    <property type="match status" value="1"/>
</dbReference>
<dbReference type="AlphaFoldDB" id="A0A844QK27"/>
<dbReference type="InterPro" id="IPR024185">
    <property type="entry name" value="FTHF_cligase-like_sf"/>
</dbReference>
<sequence length="223" mass="24054">MSGRDAILGKLRQTLGADTNDATRREAVERRLAKPPRGIVPERGQGSDAQKVKLFCQMAEAVSASVTRVRSPERVPRVVSDYLRAKNLPASVRMGTDRRLKAMPWDKLKALDVKSGPSDGFDEVGVSHAFAGIAETGTVALLSGKDNPSTVNFLPEHHIVVVDVKDIAGDLETVLTGLRRKFGKGRMPRTLNLVTGPSRSGDIEQKIILGAHGPRALHLIVVG</sequence>
<dbReference type="Proteomes" id="UP000463224">
    <property type="component" value="Unassembled WGS sequence"/>
</dbReference>